<comment type="caution">
    <text evidence="1">The sequence shown here is derived from an EMBL/GenBank/DDBJ whole genome shotgun (WGS) entry which is preliminary data.</text>
</comment>
<protein>
    <submittedName>
        <fullName evidence="1">Uncharacterized protein</fullName>
    </submittedName>
</protein>
<dbReference type="EMBL" id="JALLPB020000405">
    <property type="protein sequence ID" value="KAL3809453.1"/>
    <property type="molecule type" value="Genomic_DNA"/>
</dbReference>
<organism evidence="1 2">
    <name type="scientific">Cyclostephanos tholiformis</name>
    <dbReference type="NCBI Taxonomy" id="382380"/>
    <lineage>
        <taxon>Eukaryota</taxon>
        <taxon>Sar</taxon>
        <taxon>Stramenopiles</taxon>
        <taxon>Ochrophyta</taxon>
        <taxon>Bacillariophyta</taxon>
        <taxon>Coscinodiscophyceae</taxon>
        <taxon>Thalassiosirophycidae</taxon>
        <taxon>Stephanodiscales</taxon>
        <taxon>Stephanodiscaceae</taxon>
        <taxon>Cyclostephanos</taxon>
    </lineage>
</organism>
<accession>A0ABD3R9G0</accession>
<feature type="non-terminal residue" evidence="1">
    <location>
        <position position="1"/>
    </location>
</feature>
<sequence length="46" mass="5095">DGSSRGLDDRVMMRDAKNDVAITEECYVESIASQIMATIEHKSTGY</sequence>
<keyword evidence="2" id="KW-1185">Reference proteome</keyword>
<name>A0ABD3R9G0_9STRA</name>
<evidence type="ECO:0000313" key="1">
    <source>
        <dbReference type="EMBL" id="KAL3809453.1"/>
    </source>
</evidence>
<reference evidence="1 2" key="1">
    <citation type="submission" date="2024-10" db="EMBL/GenBank/DDBJ databases">
        <title>Updated reference genomes for cyclostephanoid diatoms.</title>
        <authorList>
            <person name="Roberts W.R."/>
            <person name="Alverson A.J."/>
        </authorList>
    </citation>
    <scope>NUCLEOTIDE SEQUENCE [LARGE SCALE GENOMIC DNA]</scope>
    <source>
        <strain evidence="1 2">AJA228-03</strain>
    </source>
</reference>
<dbReference type="Proteomes" id="UP001530377">
    <property type="component" value="Unassembled WGS sequence"/>
</dbReference>
<dbReference type="AlphaFoldDB" id="A0ABD3R9G0"/>
<gene>
    <name evidence="1" type="ORF">ACHAXA_001281</name>
</gene>
<evidence type="ECO:0000313" key="2">
    <source>
        <dbReference type="Proteomes" id="UP001530377"/>
    </source>
</evidence>
<proteinExistence type="predicted"/>